<gene>
    <name evidence="27" type="ORF">HNP55_004418</name>
</gene>
<dbReference type="CDD" id="cd00130">
    <property type="entry name" value="PAS"/>
    <property type="match status" value="1"/>
</dbReference>
<dbReference type="InterPro" id="IPR005467">
    <property type="entry name" value="His_kinase_dom"/>
</dbReference>
<evidence type="ECO:0000256" key="19">
    <source>
        <dbReference type="PROSITE-ProRule" id="PRU00110"/>
    </source>
</evidence>
<dbReference type="GO" id="GO:0005524">
    <property type="term" value="F:ATP binding"/>
    <property type="evidence" value="ECO:0007669"/>
    <property type="project" value="UniProtKB-KW"/>
</dbReference>
<keyword evidence="28" id="KW-1185">Reference proteome</keyword>
<dbReference type="SMART" id="SM00387">
    <property type="entry name" value="HATPase_c"/>
    <property type="match status" value="1"/>
</dbReference>
<dbReference type="Pfam" id="PF00072">
    <property type="entry name" value="Response_reg"/>
    <property type="match status" value="2"/>
</dbReference>
<dbReference type="SUPFAM" id="SSF55785">
    <property type="entry name" value="PYP-like sensor domain (PAS domain)"/>
    <property type="match status" value="2"/>
</dbReference>
<keyword evidence="9" id="KW-0547">Nucleotide-binding</keyword>
<dbReference type="SUPFAM" id="SSF55874">
    <property type="entry name" value="ATPase domain of HSP90 chaperone/DNA topoisomerase II/histidine kinase"/>
    <property type="match status" value="1"/>
</dbReference>
<dbReference type="Pfam" id="PF08448">
    <property type="entry name" value="PAS_4"/>
    <property type="match status" value="1"/>
</dbReference>
<feature type="modified residue" description="4-aspartylphosphate" evidence="20">
    <location>
        <position position="737"/>
    </location>
</feature>
<keyword evidence="5 20" id="KW-0597">Phosphoprotein</keyword>
<keyword evidence="10" id="KW-0418">Kinase</keyword>
<dbReference type="Gene3D" id="3.30.565.10">
    <property type="entry name" value="Histidine kinase-like ATPase, C-terminal domain"/>
    <property type="match status" value="1"/>
</dbReference>
<dbReference type="FunFam" id="1.10.287.130:FF:000038">
    <property type="entry name" value="Sensory transduction histidine kinase"/>
    <property type="match status" value="1"/>
</dbReference>
<dbReference type="Pfam" id="PF00512">
    <property type="entry name" value="HisKA"/>
    <property type="match status" value="1"/>
</dbReference>
<keyword evidence="12" id="KW-1133">Transmembrane helix</keyword>
<dbReference type="InterPro" id="IPR000700">
    <property type="entry name" value="PAS-assoc_C"/>
</dbReference>
<feature type="domain" description="PAC" evidence="25">
    <location>
        <begin position="370"/>
        <end position="422"/>
    </location>
</feature>
<evidence type="ECO:0000259" key="23">
    <source>
        <dbReference type="PROSITE" id="PS50110"/>
    </source>
</evidence>
<evidence type="ECO:0000256" key="8">
    <source>
        <dbReference type="ARBA" id="ARBA00022729"/>
    </source>
</evidence>
<feature type="coiled-coil region" evidence="21">
    <location>
        <begin position="413"/>
        <end position="440"/>
    </location>
</feature>
<dbReference type="GO" id="GO:0005886">
    <property type="term" value="C:plasma membrane"/>
    <property type="evidence" value="ECO:0007669"/>
    <property type="project" value="UniProtKB-SubCell"/>
</dbReference>
<feature type="domain" description="Response regulatory" evidence="23">
    <location>
        <begin position="683"/>
        <end position="804"/>
    </location>
</feature>
<dbReference type="InterPro" id="IPR004358">
    <property type="entry name" value="Sig_transdc_His_kin-like_C"/>
</dbReference>
<evidence type="ECO:0000256" key="10">
    <source>
        <dbReference type="ARBA" id="ARBA00022777"/>
    </source>
</evidence>
<proteinExistence type="predicted"/>
<keyword evidence="21" id="KW-0175">Coiled coil</keyword>
<evidence type="ECO:0000256" key="4">
    <source>
        <dbReference type="ARBA" id="ARBA00022475"/>
    </source>
</evidence>
<organism evidence="27 28">
    <name type="scientific">Roseateles oligotrophus</name>
    <dbReference type="NCBI Taxonomy" id="1769250"/>
    <lineage>
        <taxon>Bacteria</taxon>
        <taxon>Pseudomonadati</taxon>
        <taxon>Pseudomonadota</taxon>
        <taxon>Betaproteobacteria</taxon>
        <taxon>Burkholderiales</taxon>
        <taxon>Sphaerotilaceae</taxon>
        <taxon>Roseateles</taxon>
    </lineage>
</organism>
<evidence type="ECO:0000256" key="12">
    <source>
        <dbReference type="ARBA" id="ARBA00022989"/>
    </source>
</evidence>
<evidence type="ECO:0000256" key="6">
    <source>
        <dbReference type="ARBA" id="ARBA00022679"/>
    </source>
</evidence>
<evidence type="ECO:0000256" key="2">
    <source>
        <dbReference type="ARBA" id="ARBA00004651"/>
    </source>
</evidence>
<dbReference type="CDD" id="cd16922">
    <property type="entry name" value="HATPase_EvgS-ArcB-TorS-like"/>
    <property type="match status" value="1"/>
</dbReference>
<dbReference type="Gene3D" id="1.20.120.160">
    <property type="entry name" value="HPT domain"/>
    <property type="match status" value="1"/>
</dbReference>
<dbReference type="NCBIfam" id="TIGR00229">
    <property type="entry name" value="sensory_box"/>
    <property type="match status" value="2"/>
</dbReference>
<evidence type="ECO:0000256" key="3">
    <source>
        <dbReference type="ARBA" id="ARBA00012438"/>
    </source>
</evidence>
<evidence type="ECO:0000256" key="16">
    <source>
        <dbReference type="ARBA" id="ARBA00023306"/>
    </source>
</evidence>
<dbReference type="SUPFAM" id="SSF52172">
    <property type="entry name" value="CheY-like"/>
    <property type="match status" value="2"/>
</dbReference>
<dbReference type="InterPro" id="IPR036890">
    <property type="entry name" value="HATPase_C_sf"/>
</dbReference>
<keyword evidence="14" id="KW-0843">Virulence</keyword>
<keyword evidence="16" id="KW-0131">Cell cycle</keyword>
<dbReference type="InterPro" id="IPR013656">
    <property type="entry name" value="PAS_4"/>
</dbReference>
<keyword evidence="4" id="KW-1003">Cell membrane</keyword>
<accession>A0A840LB97</accession>
<dbReference type="Pfam" id="PF13426">
    <property type="entry name" value="PAS_9"/>
    <property type="match status" value="1"/>
</dbReference>
<keyword evidence="13" id="KW-0902">Two-component regulatory system</keyword>
<evidence type="ECO:0000256" key="1">
    <source>
        <dbReference type="ARBA" id="ARBA00000085"/>
    </source>
</evidence>
<feature type="domain" description="HPt" evidence="26">
    <location>
        <begin position="1014"/>
        <end position="1108"/>
    </location>
</feature>
<dbReference type="Pfam" id="PF01627">
    <property type="entry name" value="Hpt"/>
    <property type="match status" value="1"/>
</dbReference>
<evidence type="ECO:0000313" key="28">
    <source>
        <dbReference type="Proteomes" id="UP000562027"/>
    </source>
</evidence>
<keyword evidence="11" id="KW-0067">ATP-binding</keyword>
<dbReference type="PANTHER" id="PTHR45339">
    <property type="entry name" value="HYBRID SIGNAL TRANSDUCTION HISTIDINE KINASE J"/>
    <property type="match status" value="1"/>
</dbReference>
<keyword evidence="6" id="KW-0808">Transferase</keyword>
<dbReference type="CDD" id="cd00082">
    <property type="entry name" value="HisKA"/>
    <property type="match status" value="1"/>
</dbReference>
<protein>
    <recommendedName>
        <fullName evidence="18">Virulence sensor protein BvgS</fullName>
        <ecNumber evidence="3">2.7.13.3</ecNumber>
    </recommendedName>
</protein>
<comment type="subcellular location">
    <subcellularLocation>
        <location evidence="2">Cell membrane</location>
        <topology evidence="2">Multi-pass membrane protein</topology>
    </subcellularLocation>
</comment>
<sequence>MDEMHRRLAALEDGEWVARTLASWLNSGLQAPSEQALAQAWLGACLGLSGVLAAALHKREPAAWVCVHSQAQAPELSPAWPGWPTQAAPPEGRGGLELLPGPDAGQVFLQCLLPGGTQADAGLSLLLQGPPSARLQALLAASPGALQPCWQRMQACWAQQAQLAATLQQQHFWQAAMDSLPLPAFCLDEQGRYAGINRAYAQAFGPQAQTVLGKTVMDSPDVQDECREEYLGEDLRVIRETGTAQRVFLPSYADGSCHETLFRSAGFRDAQGRPAGMVGCFVDVSEQVRAEQASAQALQDQQVIFEAVSLGLMYAVDRQIKRCNPMFERLFGYQPGELLGCSTRCLFLSDRQFEQAGIELYAPIQRGGQFEGVWQLKRKDGSLFWGRMYGRGVMDEGGQLVGSVWAFEDVTESRRIAQELQSAKEEADAANQAKSNFLANMSHEIRTPMNAIIGLSFLALSTQLTPRQYDYLSKIQQSGQHLLGILNDILDFSKVEAGRLSLELQPFDLNKVMANVLDLVSEKARAKGLELVCDLPTEIPCWLTGDALRLSQVLINLANNAVKFTQAGEIVITVRVAERVEGEVLLRFEVRDTGIGLSPDQTGRLFQSFSQADGSTTRQYGGTGLGLAIAKRLVELMGGDVGVLSKLGEGSTFWFTTRLGLAPGEQGQALLDPGLGISLDGRRVLVVEDNEAARTVLVSILSGLGMAVSAVPTGEAGLSAVEDAALGSEPFEIVLIDWQLPGMDGLVLAERLGAMPLAPRPRLALLTAFGRDDVVDAAYQLGIQEVLAKPVYPQAVLDSLLRLLEVKQGRSPTQGGSAVQLEGLRALRGARILLVEDNPINQQVASEMLHMVGMVVELADNGLIAVQKVTATATAPDAEGLAAYDLVLMDMQMPVMDGVAAASALRADGRFAELPIVAMTANAMQVDRDRCAAAGMNDFVAKPIEPDDLWQALRRCIRMRPGLGEGNSGGGEDTQVFGAGFAALLDEPQVQEMLGLRQAVPGLELRLGLRRAAGNPLLYLAMLREFQLSRAQACSEIEALLLKDRKAAERAAHTLKGLAGNIGASAVQAAAAQVEEGFREEQSLVNIVARITPLRVLLAALIESLQAALPEESSPTEFRPLDEAEVEAQLQALQSLLQHDDPEALDHFKQHSAALRPRLGEVHAEIAEALDRFDFDRASRSLKTVLREKRAASG</sequence>
<dbReference type="SUPFAM" id="SSF47384">
    <property type="entry name" value="Homodimeric domain of signal transducing histidine kinase"/>
    <property type="match status" value="1"/>
</dbReference>
<dbReference type="SMART" id="SM00073">
    <property type="entry name" value="HPT"/>
    <property type="match status" value="1"/>
</dbReference>
<feature type="modified residue" description="4-aspartylphosphate" evidence="20">
    <location>
        <position position="890"/>
    </location>
</feature>
<dbReference type="Gene3D" id="3.40.50.2300">
    <property type="match status" value="2"/>
</dbReference>
<feature type="domain" description="Response regulatory" evidence="23">
    <location>
        <begin position="831"/>
        <end position="957"/>
    </location>
</feature>
<evidence type="ECO:0000256" key="11">
    <source>
        <dbReference type="ARBA" id="ARBA00022840"/>
    </source>
</evidence>
<dbReference type="PROSITE" id="PS50110">
    <property type="entry name" value="RESPONSE_REGULATORY"/>
    <property type="match status" value="2"/>
</dbReference>
<dbReference type="SMART" id="SM00388">
    <property type="entry name" value="HisKA"/>
    <property type="match status" value="1"/>
</dbReference>
<dbReference type="FunFam" id="3.30.565.10:FF:000010">
    <property type="entry name" value="Sensor histidine kinase RcsC"/>
    <property type="match status" value="1"/>
</dbReference>
<evidence type="ECO:0000259" key="26">
    <source>
        <dbReference type="PROSITE" id="PS50894"/>
    </source>
</evidence>
<evidence type="ECO:0000256" key="13">
    <source>
        <dbReference type="ARBA" id="ARBA00023012"/>
    </source>
</evidence>
<dbReference type="InterPro" id="IPR035965">
    <property type="entry name" value="PAS-like_dom_sf"/>
</dbReference>
<comment type="catalytic activity">
    <reaction evidence="1">
        <text>ATP + protein L-histidine = ADP + protein N-phospho-L-histidine.</text>
        <dbReference type="EC" id="2.7.13.3"/>
    </reaction>
</comment>
<dbReference type="SUPFAM" id="SSF47226">
    <property type="entry name" value="Histidine-containing phosphotransfer domain, HPT domain"/>
    <property type="match status" value="1"/>
</dbReference>
<dbReference type="InterPro" id="IPR001610">
    <property type="entry name" value="PAC"/>
</dbReference>
<dbReference type="PANTHER" id="PTHR45339:SF1">
    <property type="entry name" value="HYBRID SIGNAL TRANSDUCTION HISTIDINE KINASE J"/>
    <property type="match status" value="1"/>
</dbReference>
<evidence type="ECO:0000256" key="17">
    <source>
        <dbReference type="ARBA" id="ARBA00058004"/>
    </source>
</evidence>
<evidence type="ECO:0000313" key="27">
    <source>
        <dbReference type="EMBL" id="MBB4845864.1"/>
    </source>
</evidence>
<dbReference type="Gene3D" id="1.10.287.130">
    <property type="match status" value="1"/>
</dbReference>
<reference evidence="27 28" key="1">
    <citation type="submission" date="2020-08" db="EMBL/GenBank/DDBJ databases">
        <title>Functional genomics of gut bacteria from endangered species of beetles.</title>
        <authorList>
            <person name="Carlos-Shanley C."/>
        </authorList>
    </citation>
    <scope>NUCLEOTIDE SEQUENCE [LARGE SCALE GENOMIC DNA]</scope>
    <source>
        <strain evidence="27 28">S00239</strain>
    </source>
</reference>
<comment type="function">
    <text evidence="17">Member of the two-component regulatory system BvgS/BvgA. Phosphorylates BvgA via a four-step phosphorelay in response to environmental signals.</text>
</comment>
<dbReference type="InterPro" id="IPR008207">
    <property type="entry name" value="Sig_transdc_His_kin_Hpt_dom"/>
</dbReference>
<dbReference type="PROSITE" id="PS50109">
    <property type="entry name" value="HIS_KIN"/>
    <property type="match status" value="1"/>
</dbReference>
<dbReference type="Proteomes" id="UP000562027">
    <property type="component" value="Unassembled WGS sequence"/>
</dbReference>
<dbReference type="InterPro" id="IPR036097">
    <property type="entry name" value="HisK_dim/P_sf"/>
</dbReference>
<dbReference type="SMART" id="SM00086">
    <property type="entry name" value="PAC"/>
    <property type="match status" value="2"/>
</dbReference>
<evidence type="ECO:0000256" key="15">
    <source>
        <dbReference type="ARBA" id="ARBA00023136"/>
    </source>
</evidence>
<feature type="domain" description="PAS" evidence="24">
    <location>
        <begin position="169"/>
        <end position="217"/>
    </location>
</feature>
<evidence type="ECO:0000256" key="21">
    <source>
        <dbReference type="SAM" id="Coils"/>
    </source>
</evidence>
<dbReference type="Pfam" id="PF02518">
    <property type="entry name" value="HATPase_c"/>
    <property type="match status" value="1"/>
</dbReference>
<dbReference type="CDD" id="cd17546">
    <property type="entry name" value="REC_hyHK_CKI1_RcsC-like"/>
    <property type="match status" value="2"/>
</dbReference>
<evidence type="ECO:0000259" key="24">
    <source>
        <dbReference type="PROSITE" id="PS50112"/>
    </source>
</evidence>
<feature type="modified residue" description="Phosphohistidine" evidence="19">
    <location>
        <position position="1053"/>
    </location>
</feature>
<keyword evidence="8" id="KW-0732">Signal</keyword>
<dbReference type="SMART" id="SM00091">
    <property type="entry name" value="PAS"/>
    <property type="match status" value="2"/>
</dbReference>
<feature type="domain" description="Histidine kinase" evidence="22">
    <location>
        <begin position="440"/>
        <end position="661"/>
    </location>
</feature>
<dbReference type="Gene3D" id="3.30.450.20">
    <property type="entry name" value="PAS domain"/>
    <property type="match status" value="2"/>
</dbReference>
<evidence type="ECO:0000256" key="7">
    <source>
        <dbReference type="ARBA" id="ARBA00022692"/>
    </source>
</evidence>
<dbReference type="InterPro" id="IPR036641">
    <property type="entry name" value="HPT_dom_sf"/>
</dbReference>
<dbReference type="InterPro" id="IPR011006">
    <property type="entry name" value="CheY-like_superfamily"/>
</dbReference>
<evidence type="ECO:0000259" key="25">
    <source>
        <dbReference type="PROSITE" id="PS50113"/>
    </source>
</evidence>
<evidence type="ECO:0000256" key="18">
    <source>
        <dbReference type="ARBA" id="ARBA00070152"/>
    </source>
</evidence>
<dbReference type="InterPro" id="IPR003594">
    <property type="entry name" value="HATPase_dom"/>
</dbReference>
<dbReference type="PROSITE" id="PS50894">
    <property type="entry name" value="HPT"/>
    <property type="match status" value="1"/>
</dbReference>
<dbReference type="SMART" id="SM00448">
    <property type="entry name" value="REC"/>
    <property type="match status" value="2"/>
</dbReference>
<evidence type="ECO:0000256" key="9">
    <source>
        <dbReference type="ARBA" id="ARBA00022741"/>
    </source>
</evidence>
<keyword evidence="7" id="KW-0812">Transmembrane</keyword>
<evidence type="ECO:0000256" key="20">
    <source>
        <dbReference type="PROSITE-ProRule" id="PRU00169"/>
    </source>
</evidence>
<feature type="domain" description="PAC" evidence="25">
    <location>
        <begin position="243"/>
        <end position="296"/>
    </location>
</feature>
<evidence type="ECO:0000256" key="5">
    <source>
        <dbReference type="ARBA" id="ARBA00022553"/>
    </source>
</evidence>
<dbReference type="PRINTS" id="PR00344">
    <property type="entry name" value="BCTRLSENSOR"/>
</dbReference>
<dbReference type="AlphaFoldDB" id="A0A840LB97"/>
<evidence type="ECO:0000259" key="22">
    <source>
        <dbReference type="PROSITE" id="PS50109"/>
    </source>
</evidence>
<dbReference type="InterPro" id="IPR001789">
    <property type="entry name" value="Sig_transdc_resp-reg_receiver"/>
</dbReference>
<name>A0A840LB97_9BURK</name>
<dbReference type="GO" id="GO:0000155">
    <property type="term" value="F:phosphorelay sensor kinase activity"/>
    <property type="evidence" value="ECO:0007669"/>
    <property type="project" value="InterPro"/>
</dbReference>
<dbReference type="PROSITE" id="PS50112">
    <property type="entry name" value="PAS"/>
    <property type="match status" value="1"/>
</dbReference>
<dbReference type="PROSITE" id="PS50113">
    <property type="entry name" value="PAC"/>
    <property type="match status" value="2"/>
</dbReference>
<dbReference type="EC" id="2.7.13.3" evidence="3"/>
<dbReference type="InterPro" id="IPR000014">
    <property type="entry name" value="PAS"/>
</dbReference>
<evidence type="ECO:0000256" key="14">
    <source>
        <dbReference type="ARBA" id="ARBA00023026"/>
    </source>
</evidence>
<comment type="caution">
    <text evidence="27">The sequence shown here is derived from an EMBL/GenBank/DDBJ whole genome shotgun (WGS) entry which is preliminary data.</text>
</comment>
<keyword evidence="15" id="KW-0472">Membrane</keyword>
<dbReference type="InterPro" id="IPR003661">
    <property type="entry name" value="HisK_dim/P_dom"/>
</dbReference>
<dbReference type="EMBL" id="JACHLP010000012">
    <property type="protein sequence ID" value="MBB4845864.1"/>
    <property type="molecule type" value="Genomic_DNA"/>
</dbReference>